<dbReference type="GO" id="GO:0003676">
    <property type="term" value="F:nucleic acid binding"/>
    <property type="evidence" value="ECO:0007669"/>
    <property type="project" value="InterPro"/>
</dbReference>
<proteinExistence type="predicted"/>
<evidence type="ECO:0000313" key="3">
    <source>
        <dbReference type="EMBL" id="GGT91657.1"/>
    </source>
</evidence>
<dbReference type="Gene3D" id="3.30.420.10">
    <property type="entry name" value="Ribonuclease H-like superfamily/Ribonuclease H"/>
    <property type="match status" value="1"/>
</dbReference>
<reference evidence="2" key="3">
    <citation type="journal article" date="2019" name="BMC Res. Notes">
        <title>Complete genome sequence of the Sulfodiicoccus acidiphilus strain HS-1T, the first crenarchaeon that lacks polB3, isolated from an acidic hot spring in Ohwaku-dani, Hakone, Japan.</title>
        <authorList>
            <person name="Sakai H.D."/>
            <person name="Kurosawa N."/>
        </authorList>
    </citation>
    <scope>NUCLEOTIDE SEQUENCE</scope>
    <source>
        <strain evidence="2">HS-1</strain>
    </source>
</reference>
<evidence type="ECO:0000313" key="2">
    <source>
        <dbReference type="EMBL" id="BBD71945.1"/>
    </source>
</evidence>
<dbReference type="PROSITE" id="PS50879">
    <property type="entry name" value="RNASE_H_1"/>
    <property type="match status" value="1"/>
</dbReference>
<dbReference type="AlphaFoldDB" id="A0A348B193"/>
<dbReference type="OrthoDB" id="52651at2157"/>
<evidence type="ECO:0000259" key="1">
    <source>
        <dbReference type="PROSITE" id="PS50879"/>
    </source>
</evidence>
<accession>A0A348B193</accession>
<dbReference type="InterPro" id="IPR002156">
    <property type="entry name" value="RNaseH_domain"/>
</dbReference>
<dbReference type="EMBL" id="AP018553">
    <property type="protein sequence ID" value="BBD71945.1"/>
    <property type="molecule type" value="Genomic_DNA"/>
</dbReference>
<reference evidence="3" key="4">
    <citation type="submission" date="2020-09" db="EMBL/GenBank/DDBJ databases">
        <authorList>
            <person name="Sun Q."/>
            <person name="Ohkuma M."/>
        </authorList>
    </citation>
    <scope>NUCLEOTIDE SEQUENCE</scope>
    <source>
        <strain evidence="3">JCM 31740</strain>
    </source>
</reference>
<gene>
    <name evidence="3" type="ORF">GCM10007116_06720</name>
    <name evidence="2" type="ORF">HS1genome_0334</name>
</gene>
<dbReference type="PANTHER" id="PTHR46387:SF2">
    <property type="entry name" value="RIBONUCLEASE HI"/>
    <property type="match status" value="1"/>
</dbReference>
<dbReference type="SUPFAM" id="SSF53098">
    <property type="entry name" value="Ribonuclease H-like"/>
    <property type="match status" value="1"/>
</dbReference>
<dbReference type="CDD" id="cd09279">
    <property type="entry name" value="RNase_HI_like"/>
    <property type="match status" value="1"/>
</dbReference>
<dbReference type="InterPro" id="IPR012337">
    <property type="entry name" value="RNaseH-like_sf"/>
</dbReference>
<dbReference type="EMBL" id="BMQS01000005">
    <property type="protein sequence ID" value="GGT91657.1"/>
    <property type="molecule type" value="Genomic_DNA"/>
</dbReference>
<organism evidence="2 4">
    <name type="scientific">Sulfodiicoccus acidiphilus</name>
    <dbReference type="NCBI Taxonomy" id="1670455"/>
    <lineage>
        <taxon>Archaea</taxon>
        <taxon>Thermoproteota</taxon>
        <taxon>Thermoprotei</taxon>
        <taxon>Sulfolobales</taxon>
        <taxon>Sulfolobaceae</taxon>
        <taxon>Sulfodiicoccus</taxon>
    </lineage>
</organism>
<dbReference type="RefSeq" id="WP_126449248.1">
    <property type="nucleotide sequence ID" value="NZ_AP018553.1"/>
</dbReference>
<reference evidence="3" key="1">
    <citation type="journal article" date="2014" name="Int. J. Syst. Evol. Microbiol.">
        <title>Complete genome sequence of Corynebacterium casei LMG S-19264T (=DSM 44701T), isolated from a smear-ripened cheese.</title>
        <authorList>
            <consortium name="US DOE Joint Genome Institute (JGI-PGF)"/>
            <person name="Walter F."/>
            <person name="Albersmeier A."/>
            <person name="Kalinowski J."/>
            <person name="Ruckert C."/>
        </authorList>
    </citation>
    <scope>NUCLEOTIDE SEQUENCE</scope>
    <source>
        <strain evidence="3">JCM 31740</strain>
    </source>
</reference>
<reference evidence="4" key="2">
    <citation type="submission" date="2018-04" db="EMBL/GenBank/DDBJ databases">
        <title>Complete genome sequence of Sulfodiicoccus acidiphilus strain HS-1.</title>
        <authorList>
            <person name="Sakai H.D."/>
            <person name="Kurosawa N."/>
        </authorList>
    </citation>
    <scope>NUCLEOTIDE SEQUENCE [LARGE SCALE GENOMIC DNA]</scope>
    <source>
        <strain evidence="4">HS-1</strain>
    </source>
</reference>
<dbReference type="Pfam" id="PF13456">
    <property type="entry name" value="RVT_3"/>
    <property type="match status" value="1"/>
</dbReference>
<dbReference type="Proteomes" id="UP000616143">
    <property type="component" value="Unassembled WGS sequence"/>
</dbReference>
<dbReference type="Proteomes" id="UP000276741">
    <property type="component" value="Chromosome"/>
</dbReference>
<dbReference type="InterPro" id="IPR036397">
    <property type="entry name" value="RNaseH_sf"/>
</dbReference>
<dbReference type="PANTHER" id="PTHR46387">
    <property type="entry name" value="POLYNUCLEOTIDYL TRANSFERASE, RIBONUCLEASE H-LIKE SUPERFAMILY PROTEIN"/>
    <property type="match status" value="1"/>
</dbReference>
<dbReference type="KEGG" id="sacd:HS1genome_0334"/>
<protein>
    <recommendedName>
        <fullName evidence="1">RNase H type-1 domain-containing protein</fullName>
    </recommendedName>
</protein>
<dbReference type="GeneID" id="38665837"/>
<sequence>MRGKGFFDGLCEPVNPGGIATFGYVMVTELGKEQGFGLAAEPWTSDSTNNVAEYTGLICLLKRMLSLGVTEVEIFGDSQLVIRQLRGEYKVKSSRIEPLYTEARRLLEHFRSVKVEWIPREKNEEADSMTRKAYELAKRGELTKVGCQS</sequence>
<dbReference type="GO" id="GO:0004523">
    <property type="term" value="F:RNA-DNA hybrid ribonuclease activity"/>
    <property type="evidence" value="ECO:0007669"/>
    <property type="project" value="InterPro"/>
</dbReference>
<name>A0A348B193_9CREN</name>
<feature type="domain" description="RNase H type-1" evidence="1">
    <location>
        <begin position="1"/>
        <end position="142"/>
    </location>
</feature>
<dbReference type="NCBIfam" id="NF041175">
    <property type="entry name" value="RNAseHI_Thmprot"/>
    <property type="match status" value="1"/>
</dbReference>
<keyword evidence="4" id="KW-1185">Reference proteome</keyword>
<evidence type="ECO:0000313" key="4">
    <source>
        <dbReference type="Proteomes" id="UP000276741"/>
    </source>
</evidence>
<dbReference type="InterPro" id="IPR053576">
    <property type="entry name" value="RNase_HI-like"/>
</dbReference>